<dbReference type="AlphaFoldDB" id="A0A6I4P0B0"/>
<protein>
    <submittedName>
        <fullName evidence="2">DUF721 domain-containing protein</fullName>
    </submittedName>
</protein>
<evidence type="ECO:0000313" key="2">
    <source>
        <dbReference type="EMBL" id="MWB97449.1"/>
    </source>
</evidence>
<dbReference type="EMBL" id="WSTA01000006">
    <property type="protein sequence ID" value="MWB97449.1"/>
    <property type="molecule type" value="Genomic_DNA"/>
</dbReference>
<evidence type="ECO:0000256" key="1">
    <source>
        <dbReference type="SAM" id="MobiDB-lite"/>
    </source>
</evidence>
<feature type="region of interest" description="Disordered" evidence="1">
    <location>
        <begin position="28"/>
        <end position="62"/>
    </location>
</feature>
<reference evidence="2 3" key="1">
    <citation type="submission" date="2019-12" db="EMBL/GenBank/DDBJ databases">
        <authorList>
            <person name="Kim Y.S."/>
        </authorList>
    </citation>
    <scope>NUCLEOTIDE SEQUENCE [LARGE SCALE GENOMIC DNA]</scope>
    <source>
        <strain evidence="2 3">MMS17-SY077</strain>
    </source>
</reference>
<dbReference type="Proteomes" id="UP000438182">
    <property type="component" value="Unassembled WGS sequence"/>
</dbReference>
<sequence length="172" mass="18849">MTAVDPQHDARPDPLAEAERVYRHFREIFGGAEQAPRRRPKRRHEPTEDLPFTPGRDPRPLGDALAKLTSELGWSAPLSQHALLASWVEIAGADIAAHSEPLAVEGPVLAVKCESTAWAVQLRLVQAGLVTRILEKFPESGVQSIRFQGPDAPSWKKGPRSVPGRGPRDTYG</sequence>
<dbReference type="PANTHER" id="PTHR36456">
    <property type="entry name" value="UPF0232 PROTEIN SCO3875"/>
    <property type="match status" value="1"/>
</dbReference>
<organism evidence="2 3">
    <name type="scientific">Agromyces seonyuensis</name>
    <dbReference type="NCBI Taxonomy" id="2662446"/>
    <lineage>
        <taxon>Bacteria</taxon>
        <taxon>Bacillati</taxon>
        <taxon>Actinomycetota</taxon>
        <taxon>Actinomycetes</taxon>
        <taxon>Micrococcales</taxon>
        <taxon>Microbacteriaceae</taxon>
        <taxon>Agromyces</taxon>
    </lineage>
</organism>
<comment type="caution">
    <text evidence="2">The sequence shown here is derived from an EMBL/GenBank/DDBJ whole genome shotgun (WGS) entry which is preliminary data.</text>
</comment>
<gene>
    <name evidence="2" type="ORF">GB864_02590</name>
</gene>
<keyword evidence="3" id="KW-1185">Reference proteome</keyword>
<dbReference type="Pfam" id="PF05258">
    <property type="entry name" value="DciA"/>
    <property type="match status" value="1"/>
</dbReference>
<dbReference type="InterPro" id="IPR007922">
    <property type="entry name" value="DciA-like"/>
</dbReference>
<accession>A0A6I4P0B0</accession>
<proteinExistence type="predicted"/>
<evidence type="ECO:0000313" key="3">
    <source>
        <dbReference type="Proteomes" id="UP000438182"/>
    </source>
</evidence>
<name>A0A6I4P0B0_9MICO</name>
<dbReference type="PANTHER" id="PTHR36456:SF1">
    <property type="entry name" value="UPF0232 PROTEIN SCO3875"/>
    <property type="match status" value="1"/>
</dbReference>
<dbReference type="RefSeq" id="WP_160422792.1">
    <property type="nucleotide sequence ID" value="NZ_WSTA01000006.1"/>
</dbReference>
<feature type="region of interest" description="Disordered" evidence="1">
    <location>
        <begin position="144"/>
        <end position="172"/>
    </location>
</feature>